<keyword evidence="3" id="KW-1185">Reference proteome</keyword>
<organism evidence="2 3">
    <name type="scientific">Nostocoides vanveenii</name>
    <dbReference type="NCBI Taxonomy" id="330835"/>
    <lineage>
        <taxon>Bacteria</taxon>
        <taxon>Bacillati</taxon>
        <taxon>Actinomycetota</taxon>
        <taxon>Actinomycetes</taxon>
        <taxon>Micrococcales</taxon>
        <taxon>Intrasporangiaceae</taxon>
        <taxon>Nostocoides</taxon>
    </lineage>
</organism>
<dbReference type="EMBL" id="BAAAPN010000002">
    <property type="protein sequence ID" value="GAA1743912.1"/>
    <property type="molecule type" value="Genomic_DNA"/>
</dbReference>
<protein>
    <submittedName>
        <fullName evidence="2">Uncharacterized protein</fullName>
    </submittedName>
</protein>
<proteinExistence type="predicted"/>
<evidence type="ECO:0000313" key="2">
    <source>
        <dbReference type="EMBL" id="GAA1743912.1"/>
    </source>
</evidence>
<feature type="region of interest" description="Disordered" evidence="1">
    <location>
        <begin position="225"/>
        <end position="247"/>
    </location>
</feature>
<dbReference type="RefSeq" id="WP_344060490.1">
    <property type="nucleotide sequence ID" value="NZ_BAAAPN010000002.1"/>
</dbReference>
<feature type="compositionally biased region" description="Polar residues" evidence="1">
    <location>
        <begin position="203"/>
        <end position="212"/>
    </location>
</feature>
<reference evidence="2 3" key="1">
    <citation type="journal article" date="2019" name="Int. J. Syst. Evol. Microbiol.">
        <title>The Global Catalogue of Microorganisms (GCM) 10K type strain sequencing project: providing services to taxonomists for standard genome sequencing and annotation.</title>
        <authorList>
            <consortium name="The Broad Institute Genomics Platform"/>
            <consortium name="The Broad Institute Genome Sequencing Center for Infectious Disease"/>
            <person name="Wu L."/>
            <person name="Ma J."/>
        </authorList>
    </citation>
    <scope>NUCLEOTIDE SEQUENCE [LARGE SCALE GENOMIC DNA]</scope>
    <source>
        <strain evidence="2 3">JCM 15591</strain>
    </source>
</reference>
<feature type="region of interest" description="Disordered" evidence="1">
    <location>
        <begin position="180"/>
        <end position="212"/>
    </location>
</feature>
<name>A0ABN2K0K1_9MICO</name>
<sequence>MSPSPTSASFHPLESAITDADFGVRGSATDGPCSWWTAETLSRFLDGAQPRTTVGSLSTYFGNGAYPATRSCWVRIAPNTKVVIERLIFASPAKFEKFRQSLGPAFVEMAGVGDLVRAYAGPERGTTHHTELIEATSRKHAIRITLETETPIKGSGSGRVPRLAVLKAAHADVVAALDAPPTTPLVLPPSSETSDASDPISGMTGSAPSGSCQWLPASTVANALGLPASSSPSGRLSESDDPESSDWVKRECSIAVEHRDITISAFEVPRASDLAAVRRRYSRSEGFTEVEDLGDQALERHKKSADQLWHQIVVIHGRRVVTVAIGLYDLKHRGAGAISDRRATLVAAYRVLPTPS</sequence>
<dbReference type="Proteomes" id="UP001501475">
    <property type="component" value="Unassembled WGS sequence"/>
</dbReference>
<evidence type="ECO:0000256" key="1">
    <source>
        <dbReference type="SAM" id="MobiDB-lite"/>
    </source>
</evidence>
<comment type="caution">
    <text evidence="2">The sequence shown here is derived from an EMBL/GenBank/DDBJ whole genome shotgun (WGS) entry which is preliminary data.</text>
</comment>
<gene>
    <name evidence="2" type="ORF">GCM10009810_00780</name>
</gene>
<accession>A0ABN2K0K1</accession>
<evidence type="ECO:0000313" key="3">
    <source>
        <dbReference type="Proteomes" id="UP001501475"/>
    </source>
</evidence>